<dbReference type="EMBL" id="CP088280">
    <property type="protein sequence ID" value="UGX95235.1"/>
    <property type="molecule type" value="Genomic_DNA"/>
</dbReference>
<evidence type="ECO:0000313" key="3">
    <source>
        <dbReference type="Proteomes" id="UP000564836"/>
    </source>
</evidence>
<dbReference type="Proteomes" id="UP000564836">
    <property type="component" value="Chromosome"/>
</dbReference>
<dbReference type="EMBL" id="JACBFH010000001">
    <property type="protein sequence ID" value="NYY88665.1"/>
    <property type="molecule type" value="Genomic_DNA"/>
</dbReference>
<protein>
    <recommendedName>
        <fullName evidence="4">Tyr recombinase domain-containing protein</fullName>
    </recommendedName>
</protein>
<name>A0A7Z0Q817_9BRAD</name>
<dbReference type="InterPro" id="IPR011010">
    <property type="entry name" value="DNA_brk_join_enz"/>
</dbReference>
<evidence type="ECO:0000313" key="1">
    <source>
        <dbReference type="EMBL" id="NYY88665.1"/>
    </source>
</evidence>
<gene>
    <name evidence="2" type="ORF">G6321_00008835</name>
    <name evidence="1" type="ORF">G6321_09390</name>
</gene>
<dbReference type="RefSeq" id="WP_166344590.1">
    <property type="nucleotide sequence ID" value="NZ_CP088280.1"/>
</dbReference>
<organism evidence="1">
    <name type="scientific">Bradyrhizobium barranii subsp. barranii</name>
    <dbReference type="NCBI Taxonomy" id="2823807"/>
    <lineage>
        <taxon>Bacteria</taxon>
        <taxon>Pseudomonadati</taxon>
        <taxon>Pseudomonadota</taxon>
        <taxon>Alphaproteobacteria</taxon>
        <taxon>Hyphomicrobiales</taxon>
        <taxon>Nitrobacteraceae</taxon>
        <taxon>Bradyrhizobium</taxon>
        <taxon>Bradyrhizobium barranii</taxon>
    </lineage>
</organism>
<evidence type="ECO:0008006" key="4">
    <source>
        <dbReference type="Google" id="ProtNLM"/>
    </source>
</evidence>
<reference evidence="1" key="2">
    <citation type="submission" date="2020-06" db="EMBL/GenBank/DDBJ databases">
        <title>Whole Genome Sequence of Bradyrhizobium sp. Strain 323S2.</title>
        <authorList>
            <person name="Bromfield E.S.P."/>
        </authorList>
    </citation>
    <scope>NUCLEOTIDE SEQUENCE [LARGE SCALE GENOMIC DNA]</scope>
    <source>
        <strain evidence="1">323S2</strain>
    </source>
</reference>
<dbReference type="AlphaFoldDB" id="A0A7Z0Q817"/>
<evidence type="ECO:0000313" key="2">
    <source>
        <dbReference type="EMBL" id="UGX95235.1"/>
    </source>
</evidence>
<sequence length="156" mass="17233">MTKVSAGTVNKQLGAVQAIAGWGYHNGLVPEDATWADPFSEMRLEEDQSERAPFDAKDLQTIFDAPLFSERKIPVAAQGDAGVWLPLLALFGGSRQAEFAGLRVADIREDENAHYPLMWFTRDRKAGVGSRQRPLSFRSARRPALNLRSRQGAVHG</sequence>
<reference evidence="2 3" key="3">
    <citation type="journal article" date="2022" name="Int. J. Syst. Evol. Microbiol.">
        <title>Strains of Bradyrhizobium barranii sp. nov. associated with legumes native to Canada are symbionts of soybeans and belong to different subspecies (subsp. barranii subsp. nov. and subsp. apii subsp. nov.) and symbiovars (sv. glycinearum and sv. septentrionale).</title>
        <authorList>
            <person name="Bromfield E.S.P."/>
            <person name="Cloutier S."/>
            <person name="Wasai-Hara S."/>
            <person name="Minamisawa K."/>
        </authorList>
    </citation>
    <scope>NUCLEOTIDE SEQUENCE [LARGE SCALE GENOMIC DNA]</scope>
    <source>
        <strain evidence="2 3">323S2</strain>
    </source>
</reference>
<reference evidence="2 3" key="1">
    <citation type="journal article" date="2017" name="Syst. Appl. Microbiol.">
        <title>Soybeans inoculated with root zone soils of Canadian native legumes harbour diverse and novel Bradyrhizobium spp. that possess agricultural potential.</title>
        <authorList>
            <person name="Bromfield E.S.P."/>
            <person name="Cloutier S."/>
            <person name="Tambong J.T."/>
            <person name="Tran Thi T.V."/>
        </authorList>
    </citation>
    <scope>NUCLEOTIDE SEQUENCE [LARGE SCALE GENOMIC DNA]</scope>
    <source>
        <strain evidence="2 3">323S2</strain>
    </source>
</reference>
<proteinExistence type="predicted"/>
<accession>A0A7Z0Q817</accession>
<dbReference type="SUPFAM" id="SSF56349">
    <property type="entry name" value="DNA breaking-rejoining enzymes"/>
    <property type="match status" value="1"/>
</dbReference>
<dbReference type="GO" id="GO:0003677">
    <property type="term" value="F:DNA binding"/>
    <property type="evidence" value="ECO:0007669"/>
    <property type="project" value="InterPro"/>
</dbReference>